<feature type="binding site" evidence="12">
    <location>
        <position position="18"/>
    </location>
    <ligand>
        <name>substrate</name>
    </ligand>
</feature>
<feature type="binding site" evidence="13">
    <location>
        <position position="12"/>
    </location>
    <ligand>
        <name>Mg(2+)</name>
        <dbReference type="ChEBI" id="CHEBI:18420"/>
    </ligand>
</feature>
<gene>
    <name evidence="14" type="primary">thrH</name>
    <name evidence="14" type="ORF">ENQ20_07160</name>
</gene>
<reference evidence="14" key="1">
    <citation type="journal article" date="2020" name="mSystems">
        <title>Genome- and Community-Level Interaction Insights into Carbon Utilization and Element Cycling Functions of Hydrothermarchaeota in Hydrothermal Sediment.</title>
        <authorList>
            <person name="Zhou Z."/>
            <person name="Liu Y."/>
            <person name="Xu W."/>
            <person name="Pan J."/>
            <person name="Luo Z.H."/>
            <person name="Li M."/>
        </authorList>
    </citation>
    <scope>NUCLEOTIDE SEQUENCE [LARGE SCALE GENOMIC DNA]</scope>
    <source>
        <strain evidence="14">SpSt-289</strain>
    </source>
</reference>
<name>A0A7C1FR26_9CHLR</name>
<protein>
    <recommendedName>
        <fullName evidence="3">phosphoserine phosphatase</fullName>
        <ecNumber evidence="3">3.1.3.3</ecNumber>
    </recommendedName>
</protein>
<evidence type="ECO:0000256" key="3">
    <source>
        <dbReference type="ARBA" id="ARBA00012640"/>
    </source>
</evidence>
<comment type="catalytic activity">
    <reaction evidence="9">
        <text>O-phospho-L-serine + H2O = L-serine + phosphate</text>
        <dbReference type="Rhea" id="RHEA:21208"/>
        <dbReference type="ChEBI" id="CHEBI:15377"/>
        <dbReference type="ChEBI" id="CHEBI:33384"/>
        <dbReference type="ChEBI" id="CHEBI:43474"/>
        <dbReference type="ChEBI" id="CHEBI:57524"/>
        <dbReference type="EC" id="3.1.3.3"/>
    </reaction>
</comment>
<dbReference type="NCBIfam" id="NF010109">
    <property type="entry name" value="PRK13582.1"/>
    <property type="match status" value="1"/>
</dbReference>
<dbReference type="AlphaFoldDB" id="A0A7C1FR26"/>
<evidence type="ECO:0000256" key="11">
    <source>
        <dbReference type="PIRSR" id="PIRSR611863-1"/>
    </source>
</evidence>
<accession>A0A7C1FR26</accession>
<comment type="pathway">
    <text evidence="1">Amino-acid biosynthesis; L-serine biosynthesis; L-serine from 3-phospho-D-glycerate: step 3/3.</text>
</comment>
<evidence type="ECO:0000256" key="8">
    <source>
        <dbReference type="ARBA" id="ARBA00023299"/>
    </source>
</evidence>
<keyword evidence="4" id="KW-0028">Amino-acid biosynthesis</keyword>
<dbReference type="Gene3D" id="3.90.1470.10">
    <property type="entry name" value="thrh gene product, domain 2"/>
    <property type="match status" value="1"/>
</dbReference>
<dbReference type="PANTHER" id="PTHR43344:SF2">
    <property type="entry name" value="PHOSPHOSERINE PHOSPHATASE"/>
    <property type="match status" value="1"/>
</dbReference>
<dbReference type="NCBIfam" id="TIGR02137">
    <property type="entry name" value="HSK-PSP"/>
    <property type="match status" value="1"/>
</dbReference>
<feature type="binding site" evidence="13">
    <location>
        <position position="10"/>
    </location>
    <ligand>
        <name>Mg(2+)</name>
        <dbReference type="ChEBI" id="CHEBI:18420"/>
    </ligand>
</feature>
<comment type="catalytic activity">
    <reaction evidence="10">
        <text>O-phospho-D-serine + H2O = D-serine + phosphate</text>
        <dbReference type="Rhea" id="RHEA:24873"/>
        <dbReference type="ChEBI" id="CHEBI:15377"/>
        <dbReference type="ChEBI" id="CHEBI:35247"/>
        <dbReference type="ChEBI" id="CHEBI:43474"/>
        <dbReference type="ChEBI" id="CHEBI:58680"/>
        <dbReference type="EC" id="3.1.3.3"/>
    </reaction>
</comment>
<dbReference type="GO" id="GO:0016740">
    <property type="term" value="F:transferase activity"/>
    <property type="evidence" value="ECO:0007669"/>
    <property type="project" value="UniProtKB-KW"/>
</dbReference>
<comment type="similarity">
    <text evidence="2">Belongs to the HAD-like hydrolase superfamily. SerB family.</text>
</comment>
<evidence type="ECO:0000256" key="1">
    <source>
        <dbReference type="ARBA" id="ARBA00005135"/>
    </source>
</evidence>
<dbReference type="EC" id="3.1.3.3" evidence="3"/>
<evidence type="ECO:0000256" key="10">
    <source>
        <dbReference type="ARBA" id="ARBA00048523"/>
    </source>
</evidence>
<organism evidence="14">
    <name type="scientific">Caldilinea aerophila</name>
    <dbReference type="NCBI Taxonomy" id="133453"/>
    <lineage>
        <taxon>Bacteria</taxon>
        <taxon>Bacillati</taxon>
        <taxon>Chloroflexota</taxon>
        <taxon>Caldilineae</taxon>
        <taxon>Caldilineales</taxon>
        <taxon>Caldilineaceae</taxon>
        <taxon>Caldilinea</taxon>
    </lineage>
</organism>
<proteinExistence type="inferred from homology"/>
<comment type="caution">
    <text evidence="14">The sequence shown here is derived from an EMBL/GenBank/DDBJ whole genome shotgun (WGS) entry which is preliminary data.</text>
</comment>
<sequence length="209" mass="23646">MSLPSLVAFDLEGVFLPEIWIAVAERTGLPALRRTTRDEPDYDRLMRGRMKILEQHGLTLADIQQVIAGMEPLPGAVEFLHWVRQRTQIVILTDSFYEFVAPFLPKLGWPTVFAHTLEIDARGMLTGYRLRIPDGKRKAVEALRSLGFRTAAVGDSYNDTTMLAAADQGILFRPPENVVHDFPHFPVVQTYDALRGELERFLCEIPEIA</sequence>
<keyword evidence="14" id="KW-0808">Transferase</keyword>
<dbReference type="EMBL" id="DSMG01000077">
    <property type="protein sequence ID" value="HDX31260.1"/>
    <property type="molecule type" value="Genomic_DNA"/>
</dbReference>
<evidence type="ECO:0000256" key="9">
    <source>
        <dbReference type="ARBA" id="ARBA00048138"/>
    </source>
</evidence>
<dbReference type="InterPro" id="IPR011863">
    <property type="entry name" value="HSK-PSP"/>
</dbReference>
<dbReference type="PANTHER" id="PTHR43344">
    <property type="entry name" value="PHOSPHOSERINE PHOSPHATASE"/>
    <property type="match status" value="1"/>
</dbReference>
<evidence type="ECO:0000256" key="6">
    <source>
        <dbReference type="ARBA" id="ARBA00022801"/>
    </source>
</evidence>
<evidence type="ECO:0000256" key="4">
    <source>
        <dbReference type="ARBA" id="ARBA00022605"/>
    </source>
</evidence>
<evidence type="ECO:0000256" key="5">
    <source>
        <dbReference type="ARBA" id="ARBA00022723"/>
    </source>
</evidence>
<keyword evidence="5" id="KW-0479">Metal-binding</keyword>
<evidence type="ECO:0000313" key="14">
    <source>
        <dbReference type="EMBL" id="HDX31260.1"/>
    </source>
</evidence>
<comment type="cofactor">
    <cofactor evidence="13">
        <name>Mg(2+)</name>
        <dbReference type="ChEBI" id="CHEBI:18420"/>
    </cofactor>
    <text evidence="13">Binds 1 Mg(2+) ion per subunit.</text>
</comment>
<dbReference type="Gene3D" id="3.40.50.1000">
    <property type="entry name" value="HAD superfamily/HAD-like"/>
    <property type="match status" value="1"/>
</dbReference>
<feature type="binding site" evidence="12">
    <location>
        <position position="136"/>
    </location>
    <ligand>
        <name>substrate</name>
    </ligand>
</feature>
<dbReference type="Pfam" id="PF00702">
    <property type="entry name" value="Hydrolase"/>
    <property type="match status" value="1"/>
</dbReference>
<feature type="binding site" evidence="13">
    <location>
        <position position="155"/>
    </location>
    <ligand>
        <name>Mg(2+)</name>
        <dbReference type="ChEBI" id="CHEBI:18420"/>
    </ligand>
</feature>
<feature type="binding site" evidence="12">
    <location>
        <position position="158"/>
    </location>
    <ligand>
        <name>substrate</name>
    </ligand>
</feature>
<dbReference type="NCBIfam" id="TIGR01488">
    <property type="entry name" value="HAD-SF-IB"/>
    <property type="match status" value="1"/>
</dbReference>
<evidence type="ECO:0000256" key="13">
    <source>
        <dbReference type="PIRSR" id="PIRSR611863-3"/>
    </source>
</evidence>
<dbReference type="GO" id="GO:0005737">
    <property type="term" value="C:cytoplasm"/>
    <property type="evidence" value="ECO:0007669"/>
    <property type="project" value="TreeGrafter"/>
</dbReference>
<keyword evidence="7" id="KW-0460">Magnesium</keyword>
<dbReference type="InterPro" id="IPR050582">
    <property type="entry name" value="HAD-like_SerB"/>
</dbReference>
<keyword evidence="6" id="KW-0378">Hydrolase</keyword>
<dbReference type="GO" id="GO:0036424">
    <property type="term" value="F:L-phosphoserine phosphatase activity"/>
    <property type="evidence" value="ECO:0007669"/>
    <property type="project" value="TreeGrafter"/>
</dbReference>
<dbReference type="GO" id="GO:0006564">
    <property type="term" value="P:L-serine biosynthetic process"/>
    <property type="evidence" value="ECO:0007669"/>
    <property type="project" value="UniProtKB-KW"/>
</dbReference>
<keyword evidence="8" id="KW-0718">Serine biosynthesis</keyword>
<evidence type="ECO:0000256" key="7">
    <source>
        <dbReference type="ARBA" id="ARBA00022842"/>
    </source>
</evidence>
<evidence type="ECO:0000256" key="2">
    <source>
        <dbReference type="ARBA" id="ARBA00009184"/>
    </source>
</evidence>
<feature type="active site" description="Proton donor" evidence="11">
    <location>
        <position position="12"/>
    </location>
</feature>
<dbReference type="InterPro" id="IPR023214">
    <property type="entry name" value="HAD_sf"/>
</dbReference>
<evidence type="ECO:0000256" key="12">
    <source>
        <dbReference type="PIRSR" id="PIRSR611863-2"/>
    </source>
</evidence>
<dbReference type="SUPFAM" id="SSF56784">
    <property type="entry name" value="HAD-like"/>
    <property type="match status" value="1"/>
</dbReference>
<feature type="binding site" evidence="12">
    <location>
        <position position="49"/>
    </location>
    <ligand>
        <name>substrate</name>
    </ligand>
</feature>
<feature type="active site" description="Nucleophile" evidence="11">
    <location>
        <position position="10"/>
    </location>
</feature>
<dbReference type="GO" id="GO:0000287">
    <property type="term" value="F:magnesium ion binding"/>
    <property type="evidence" value="ECO:0007669"/>
    <property type="project" value="TreeGrafter"/>
</dbReference>
<dbReference type="InterPro" id="IPR036412">
    <property type="entry name" value="HAD-like_sf"/>
</dbReference>